<keyword evidence="3" id="KW-0472">Membrane</keyword>
<proteinExistence type="predicted"/>
<dbReference type="KEGG" id="mab:MAB_1555"/>
<evidence type="ECO:0000259" key="4">
    <source>
        <dbReference type="Pfam" id="PF13930"/>
    </source>
</evidence>
<reference evidence="5 6" key="1">
    <citation type="journal article" date="2009" name="PLoS ONE">
        <title>Non mycobacterial virulence genes in the genome of the emerging pathogen Mycobacterium abscessus.</title>
        <authorList>
            <person name="Ripoll F."/>
            <person name="Pasek S."/>
            <person name="Schenowitz C."/>
            <person name="Dossat C."/>
            <person name="Barbe V."/>
            <person name="Rottman M."/>
            <person name="Macheras E."/>
            <person name="Heym B."/>
            <person name="Herrmann J.L."/>
            <person name="Daffe M."/>
            <person name="Brosch R."/>
            <person name="Risler J.L."/>
            <person name="Gaillard J.L."/>
        </authorList>
    </citation>
    <scope>NUCLEOTIDE SEQUENCE [LARGE SCALE GENOMIC DNA]</scope>
    <source>
        <strain evidence="6">ATCC 19977 / DSM 44196 / CCUG 20993 / CIP 104536 / JCM 13569 / NCTC 13031 / TMC 1543 / L948</strain>
    </source>
</reference>
<feature type="transmembrane region" description="Helical" evidence="3">
    <location>
        <begin position="117"/>
        <end position="136"/>
    </location>
</feature>
<feature type="compositionally biased region" description="Low complexity" evidence="2">
    <location>
        <begin position="387"/>
        <end position="406"/>
    </location>
</feature>
<evidence type="ECO:0000256" key="3">
    <source>
        <dbReference type="SAM" id="Phobius"/>
    </source>
</evidence>
<feature type="transmembrane region" description="Helical" evidence="3">
    <location>
        <begin position="71"/>
        <end position="96"/>
    </location>
</feature>
<feature type="transmembrane region" description="Helical" evidence="3">
    <location>
        <begin position="156"/>
        <end position="175"/>
    </location>
</feature>
<feature type="region of interest" description="Disordered" evidence="2">
    <location>
        <begin position="333"/>
        <end position="630"/>
    </location>
</feature>
<organism evidence="5 6">
    <name type="scientific">Mycobacteroides abscessus (strain ATCC 19977 / DSM 44196 / CCUG 20993 / CIP 104536 / JCM 13569 / NCTC 13031 / TMC 1543 / L948)</name>
    <name type="common">Mycobacterium abscessus</name>
    <dbReference type="NCBI Taxonomy" id="561007"/>
    <lineage>
        <taxon>Bacteria</taxon>
        <taxon>Bacillati</taxon>
        <taxon>Actinomycetota</taxon>
        <taxon>Actinomycetes</taxon>
        <taxon>Mycobacteriales</taxon>
        <taxon>Mycobacteriaceae</taxon>
        <taxon>Mycobacteroides</taxon>
        <taxon>Mycobacteroides abscessus</taxon>
    </lineage>
</organism>
<feature type="transmembrane region" description="Helical" evidence="3">
    <location>
        <begin position="298"/>
        <end position="319"/>
    </location>
</feature>
<dbReference type="GeneID" id="93378504"/>
<feature type="compositionally biased region" description="Polar residues" evidence="2">
    <location>
        <begin position="618"/>
        <end position="630"/>
    </location>
</feature>
<sequence>MSAVNRDVTEAASVLACRDLTHSSEPQAAPVPEAPSTGDTARRVAAVFAGAVLVVAAVTGLHGLYRAGGDVVAWSVWVVELLAGMTALGGGIKLIAWGIKPAITAVSVAGKHRLAEPVQAVIAAVAVIAGALGMWWTLRGGYAEWWQHLSGETSWTLLLGIGQMLMAVLAGAALFTGGKYLTGLATEVLTDAGMLGARDRTPGSEGAGAHRNQSRTDRDESVWHPGLVAALIGGGLGLVLLTAGITPRLYVWITGPDVLPAVAAIVAVLVWGVGANLGWWKGLAGLWQWATDASHKAAATSGVVALLMFSAGGLGLGWFTPATVPQAHAQCPPDCGGGSNGSGSYGPDASQFQPPQMPGQMPDYQGGINQPALDQNSSISIYNTQAPSVSNNGVQGSSGQQGPQQSWDQPAHGTQIPDYQNAAPYTQGPGRPNPDFNPGSQGGQANPGSDAGSQGGQPNQGAQQPVQQPQQASQQPTQQDAGQQPNQSPDQSSDQQKIDDLTRQLQEKQQQSSQDRQRIDDLTKQLQQQGQQRQNGNQKLPKAPSKDKKQDDKDQQDRDDQSGDNDLSALLLGAASTRRRKQDEQDSSDQQQPQGPDTQALAQDGAQLGQSLPGDIANTVSDSVNLGQSAGSAAQNFGSAAQAGASLASSAQSGAVNPMDAVALVQGVSGGISDTADAVGSGASIASTWLNNAGQGAQLAADANPQLKAEAEQAQQLTQAGGQVADLTGKVAGGVSQVSGMVNTASSLGTSGMPDTSDVGDATDALSGTATAVNGPGDVPKPTPPTPSQPSSASQLLGNMVGGPQQPTQPAAPGNPNAGSLQGILQPSPSADAVQKQLDLVNQAQDRVKQAQSVVDQSAAQVYMSPQNAPGPDDVKRQGQALFDARRELTDQTLALTEMNQRLIDNGQPPIQIPLLPDNVSRQAFPPEPSKAQEFSGAWSEFSKSTYGIVPDIPTDIRTATNFDQASGADKAALALDGMAIVPGLGAIGRGLKGIEGIRGGEAAIRAADDIPLPSKPVGTSVVTDITKQGGQAVYQGLDNLGRPTGITARITPDMIGTGAKAGKAKPPGWVDNSGFARGHLFARQLGGGKESENIVTLIQRPVNAPVMSGFEGAVRTAVEGTKDVPGQIVNYTVTPLYKGSELMPAAVQIIAKGEDGFNLAVTILNR</sequence>
<gene>
    <name evidence="5" type="ordered locus">MAB_1555</name>
</gene>
<feature type="compositionally biased region" description="Pro residues" evidence="2">
    <location>
        <begin position="779"/>
        <end position="788"/>
    </location>
</feature>
<feature type="region of interest" description="Disordered" evidence="2">
    <location>
        <begin position="199"/>
        <end position="219"/>
    </location>
</feature>
<evidence type="ECO:0000256" key="1">
    <source>
        <dbReference type="SAM" id="Coils"/>
    </source>
</evidence>
<keyword evidence="1" id="KW-0175">Coiled coil</keyword>
<dbReference type="InterPro" id="IPR044927">
    <property type="entry name" value="Endonuclea_NS_2"/>
</dbReference>
<feature type="compositionally biased region" description="Low complexity" evidence="2">
    <location>
        <begin position="456"/>
        <end position="495"/>
    </location>
</feature>
<keyword evidence="3" id="KW-1133">Transmembrane helix</keyword>
<feature type="compositionally biased region" description="Low complexity" evidence="2">
    <location>
        <begin position="588"/>
        <end position="610"/>
    </location>
</feature>
<feature type="compositionally biased region" description="Gly residues" evidence="2">
    <location>
        <begin position="335"/>
        <end position="344"/>
    </location>
</feature>
<dbReference type="Pfam" id="PF13930">
    <property type="entry name" value="Endonuclea_NS_2"/>
    <property type="match status" value="1"/>
</dbReference>
<keyword evidence="3" id="KW-0812">Transmembrane</keyword>
<dbReference type="EMBL" id="CU458896">
    <property type="protein sequence ID" value="CAM61640.1"/>
    <property type="molecule type" value="Genomic_DNA"/>
</dbReference>
<feature type="compositionally biased region" description="Low complexity" evidence="2">
    <location>
        <begin position="358"/>
        <end position="367"/>
    </location>
</feature>
<evidence type="ECO:0000256" key="2">
    <source>
        <dbReference type="SAM" id="MobiDB-lite"/>
    </source>
</evidence>
<accession>B1MMS8</accession>
<feature type="compositionally biased region" description="Basic and acidic residues" evidence="2">
    <location>
        <begin position="544"/>
        <end position="561"/>
    </location>
</feature>
<feature type="compositionally biased region" description="Polar residues" evidence="2">
    <location>
        <begin position="372"/>
        <end position="386"/>
    </location>
</feature>
<feature type="coiled-coil region" evidence="1">
    <location>
        <begin position="834"/>
        <end position="861"/>
    </location>
</feature>
<feature type="compositionally biased region" description="Low complexity" evidence="2">
    <location>
        <begin position="524"/>
        <end position="540"/>
    </location>
</feature>
<feature type="region of interest" description="Disordered" evidence="2">
    <location>
        <begin position="746"/>
        <end position="833"/>
    </location>
</feature>
<evidence type="ECO:0000313" key="5">
    <source>
        <dbReference type="EMBL" id="CAM61640.1"/>
    </source>
</evidence>
<keyword evidence="6" id="KW-1185">Reference proteome</keyword>
<dbReference type="Proteomes" id="UP000007137">
    <property type="component" value="Chromosome"/>
</dbReference>
<feature type="domain" description="Type VII secretion system protein EssD-like" evidence="4">
    <location>
        <begin position="1031"/>
        <end position="1153"/>
    </location>
</feature>
<dbReference type="AlphaFoldDB" id="B1MMS8"/>
<feature type="compositionally biased region" description="Low complexity" evidence="2">
    <location>
        <begin position="802"/>
        <end position="819"/>
    </location>
</feature>
<dbReference type="RefSeq" id="WP_005110155.1">
    <property type="nucleotide sequence ID" value="NC_010397.1"/>
</dbReference>
<name>B1MMS8_MYCA9</name>
<feature type="compositionally biased region" description="Basic and acidic residues" evidence="2">
    <location>
        <begin position="496"/>
        <end position="506"/>
    </location>
</feature>
<feature type="transmembrane region" description="Helical" evidence="3">
    <location>
        <begin position="222"/>
        <end position="246"/>
    </location>
</feature>
<feature type="transmembrane region" description="Helical" evidence="3">
    <location>
        <begin position="44"/>
        <end position="65"/>
    </location>
</feature>
<dbReference type="Gene3D" id="3.40.570.10">
    <property type="entry name" value="Extracellular Endonuclease, subunit A"/>
    <property type="match status" value="1"/>
</dbReference>
<evidence type="ECO:0000313" key="6">
    <source>
        <dbReference type="Proteomes" id="UP000007137"/>
    </source>
</evidence>
<protein>
    <recommendedName>
        <fullName evidence="4">Type VII secretion system protein EssD-like domain-containing protein</fullName>
    </recommendedName>
</protein>
<feature type="transmembrane region" description="Helical" evidence="3">
    <location>
        <begin position="258"/>
        <end position="277"/>
    </location>
</feature>
<dbReference type="InterPro" id="IPR044929">
    <property type="entry name" value="DNA/RNA_non-sp_Endonuclease_sf"/>
</dbReference>